<keyword evidence="15" id="KW-1185">Reference proteome</keyword>
<dbReference type="PANTHER" id="PTHR24221">
    <property type="entry name" value="ATP-BINDING CASSETTE SUB-FAMILY B"/>
    <property type="match status" value="1"/>
</dbReference>
<dbReference type="Gene3D" id="1.20.1560.10">
    <property type="entry name" value="ABC transporter type 1, transmembrane domain"/>
    <property type="match status" value="1"/>
</dbReference>
<keyword evidence="7 11" id="KW-0472">Membrane</keyword>
<dbReference type="Pfam" id="PF00664">
    <property type="entry name" value="ABC_membrane"/>
    <property type="match status" value="1"/>
</dbReference>
<evidence type="ECO:0000256" key="1">
    <source>
        <dbReference type="ARBA" id="ARBA00004651"/>
    </source>
</evidence>
<evidence type="ECO:0000259" key="12">
    <source>
        <dbReference type="PROSITE" id="PS50893"/>
    </source>
</evidence>
<dbReference type="InterPro" id="IPR017871">
    <property type="entry name" value="ABC_transporter-like_CS"/>
</dbReference>
<dbReference type="AlphaFoldDB" id="A0A366M3J1"/>
<evidence type="ECO:0000256" key="6">
    <source>
        <dbReference type="ARBA" id="ARBA00022989"/>
    </source>
</evidence>
<keyword evidence="6 11" id="KW-1133">Transmembrane helix</keyword>
<dbReference type="Pfam" id="PF00005">
    <property type="entry name" value="ABC_tran"/>
    <property type="match status" value="1"/>
</dbReference>
<evidence type="ECO:0000259" key="13">
    <source>
        <dbReference type="PROSITE" id="PS50929"/>
    </source>
</evidence>
<comment type="function">
    <text evidence="8">ABC transporter involved in fatty acid import. Transmembrane domains (TMD) form a pore in the membrane and the ATP-binding domain (NBD) is responsible for energy generation.</text>
</comment>
<feature type="transmembrane region" description="Helical" evidence="11">
    <location>
        <begin position="49"/>
        <end position="67"/>
    </location>
</feature>
<dbReference type="GO" id="GO:0140359">
    <property type="term" value="F:ABC-type transporter activity"/>
    <property type="evidence" value="ECO:0007669"/>
    <property type="project" value="InterPro"/>
</dbReference>
<dbReference type="FunFam" id="3.40.50.300:FF:000287">
    <property type="entry name" value="Multidrug ABC transporter ATP-binding protein"/>
    <property type="match status" value="1"/>
</dbReference>
<comment type="caution">
    <text evidence="14">The sequence shown here is derived from an EMBL/GenBank/DDBJ whole genome shotgun (WGS) entry which is preliminary data.</text>
</comment>
<name>A0A366M3J1_9ACTN</name>
<evidence type="ECO:0000256" key="2">
    <source>
        <dbReference type="ARBA" id="ARBA00022448"/>
    </source>
</evidence>
<dbReference type="InterPro" id="IPR036640">
    <property type="entry name" value="ABC1_TM_sf"/>
</dbReference>
<dbReference type="EMBL" id="QMEY01000002">
    <property type="protein sequence ID" value="RBQ20766.1"/>
    <property type="molecule type" value="Genomic_DNA"/>
</dbReference>
<dbReference type="PANTHER" id="PTHR24221:SF646">
    <property type="entry name" value="HAEMOLYSIN SECRETION ATP-BINDING PROTEIN"/>
    <property type="match status" value="1"/>
</dbReference>
<accession>A0A366M3J1</accession>
<protein>
    <recommendedName>
        <fullName evidence="10">Fatty acid ABC transporter ATP-binding/permease protein</fullName>
    </recommendedName>
</protein>
<dbReference type="Proteomes" id="UP000253303">
    <property type="component" value="Unassembled WGS sequence"/>
</dbReference>
<feature type="transmembrane region" description="Helical" evidence="11">
    <location>
        <begin position="228"/>
        <end position="253"/>
    </location>
</feature>
<evidence type="ECO:0000256" key="5">
    <source>
        <dbReference type="ARBA" id="ARBA00022840"/>
    </source>
</evidence>
<dbReference type="Gene3D" id="3.40.50.300">
    <property type="entry name" value="P-loop containing nucleotide triphosphate hydrolases"/>
    <property type="match status" value="1"/>
</dbReference>
<proteinExistence type="inferred from homology"/>
<comment type="subcellular location">
    <subcellularLocation>
        <location evidence="1">Cell membrane</location>
        <topology evidence="1">Multi-pass membrane protein</topology>
    </subcellularLocation>
</comment>
<dbReference type="InterPro" id="IPR027417">
    <property type="entry name" value="P-loop_NTPase"/>
</dbReference>
<feature type="transmembrane region" description="Helical" evidence="11">
    <location>
        <begin position="181"/>
        <end position="207"/>
    </location>
</feature>
<evidence type="ECO:0000256" key="11">
    <source>
        <dbReference type="SAM" id="Phobius"/>
    </source>
</evidence>
<dbReference type="SMART" id="SM00382">
    <property type="entry name" value="AAA"/>
    <property type="match status" value="1"/>
</dbReference>
<feature type="transmembrane region" description="Helical" evidence="11">
    <location>
        <begin position="15"/>
        <end position="37"/>
    </location>
</feature>
<keyword evidence="2" id="KW-0813">Transport</keyword>
<evidence type="ECO:0000256" key="7">
    <source>
        <dbReference type="ARBA" id="ARBA00023136"/>
    </source>
</evidence>
<feature type="transmembrane region" description="Helical" evidence="11">
    <location>
        <begin position="150"/>
        <end position="169"/>
    </location>
</feature>
<evidence type="ECO:0000256" key="10">
    <source>
        <dbReference type="ARBA" id="ARBA00071747"/>
    </source>
</evidence>
<evidence type="ECO:0000313" key="15">
    <source>
        <dbReference type="Proteomes" id="UP000253303"/>
    </source>
</evidence>
<feature type="domain" description="ABC transporter" evidence="12">
    <location>
        <begin position="328"/>
        <end position="562"/>
    </location>
</feature>
<dbReference type="GO" id="GO:0005524">
    <property type="term" value="F:ATP binding"/>
    <property type="evidence" value="ECO:0007669"/>
    <property type="project" value="UniProtKB-KW"/>
</dbReference>
<dbReference type="InterPro" id="IPR003439">
    <property type="entry name" value="ABC_transporter-like_ATP-bd"/>
</dbReference>
<dbReference type="GO" id="GO:0034040">
    <property type="term" value="F:ATPase-coupled lipid transmembrane transporter activity"/>
    <property type="evidence" value="ECO:0007669"/>
    <property type="project" value="TreeGrafter"/>
</dbReference>
<dbReference type="PROSITE" id="PS50893">
    <property type="entry name" value="ABC_TRANSPORTER_2"/>
    <property type="match status" value="1"/>
</dbReference>
<keyword evidence="3 11" id="KW-0812">Transmembrane</keyword>
<dbReference type="PROSITE" id="PS50929">
    <property type="entry name" value="ABC_TM1F"/>
    <property type="match status" value="1"/>
</dbReference>
<dbReference type="PROSITE" id="PS00211">
    <property type="entry name" value="ABC_TRANSPORTER_1"/>
    <property type="match status" value="1"/>
</dbReference>
<dbReference type="InterPro" id="IPR003593">
    <property type="entry name" value="AAA+_ATPase"/>
</dbReference>
<reference evidence="14 15" key="1">
    <citation type="submission" date="2018-06" db="EMBL/GenBank/DDBJ databases">
        <title>Sphaerisporangium craniellae sp. nov., isolated from a marine sponge in the South China Sea.</title>
        <authorList>
            <person name="Li L."/>
        </authorList>
    </citation>
    <scope>NUCLEOTIDE SEQUENCE [LARGE SCALE GENOMIC DNA]</scope>
    <source>
        <strain evidence="14 15">LHW63015</strain>
    </source>
</reference>
<keyword evidence="5 14" id="KW-0067">ATP-binding</keyword>
<feature type="transmembrane region" description="Helical" evidence="11">
    <location>
        <begin position="123"/>
        <end position="143"/>
    </location>
</feature>
<dbReference type="SUPFAM" id="SSF90123">
    <property type="entry name" value="ABC transporter transmembrane region"/>
    <property type="match status" value="1"/>
</dbReference>
<dbReference type="InterPro" id="IPR011527">
    <property type="entry name" value="ABC1_TM_dom"/>
</dbReference>
<dbReference type="SUPFAM" id="SSF52540">
    <property type="entry name" value="P-loop containing nucleoside triphosphate hydrolases"/>
    <property type="match status" value="1"/>
</dbReference>
<dbReference type="InterPro" id="IPR039421">
    <property type="entry name" value="Type_1_exporter"/>
</dbReference>
<organism evidence="14 15">
    <name type="scientific">Spongiactinospora rosea</name>
    <dbReference type="NCBI Taxonomy" id="2248750"/>
    <lineage>
        <taxon>Bacteria</taxon>
        <taxon>Bacillati</taxon>
        <taxon>Actinomycetota</taxon>
        <taxon>Actinomycetes</taxon>
        <taxon>Streptosporangiales</taxon>
        <taxon>Streptosporangiaceae</taxon>
        <taxon>Spongiactinospora</taxon>
    </lineage>
</organism>
<evidence type="ECO:0000256" key="3">
    <source>
        <dbReference type="ARBA" id="ARBA00022692"/>
    </source>
</evidence>
<gene>
    <name evidence="14" type="ORF">DP939_06720</name>
</gene>
<dbReference type="GO" id="GO:0005886">
    <property type="term" value="C:plasma membrane"/>
    <property type="evidence" value="ECO:0007669"/>
    <property type="project" value="UniProtKB-SubCell"/>
</dbReference>
<comment type="similarity">
    <text evidence="9">Belongs to the ABC transporter superfamily. Lipid exporter (TC 3.A.1.106) family.</text>
</comment>
<keyword evidence="4" id="KW-0547">Nucleotide-binding</keyword>
<sequence>MALATGVRRYICLGVALHVAVSVTYIVQGLLLARVLARMPAGDGIAEQVLPLAGVVGAAVVRFGLTWTSDIVAQLTGAATKQELRARAFAKLAELGPAYTAGERTGEVKGALVEGVEALEAYYARYLPSLIAVGLTPLIVLGVMAGYDPWSALIVAGFVVAALVLPKLWSRMLKRRGDALMAAYLGMGSTVLDTLQGLVTLKAFGAARRRRDELAKVSDRLIAGWNRVMAVALIAQMIYTLVIVGGVAVTVAVATVRAAGGSLDVGALFVVLVLSGEALRAVGVLATSFHASYDAASAADVLHTLLDQEPPAPERPGVTPVRDLTPSVAFEDVSFSYVAGEPVLRGLSLALAPGETVAVVGPSGAGKSTLVTLLLRFADPGSGRVTLGGHDLRDLPPDQVRSMIALVSQDTYLFGGTIRDNIAMALPSASDEQVTAAAKVANIHDFIAGLPDGYATQVGERGLRLSGGQRQRLAIARALVSPATVLVMDEAASNLDTENERDIQAALRNLRHGHTTIVIAHRLSTIRSADRIIVLDQGRAVESGTHDELLAAGGDYARLVAAQRDGLVGLDPHAAALPL</sequence>
<dbReference type="GO" id="GO:0016887">
    <property type="term" value="F:ATP hydrolysis activity"/>
    <property type="evidence" value="ECO:0007669"/>
    <property type="project" value="InterPro"/>
</dbReference>
<evidence type="ECO:0000256" key="8">
    <source>
        <dbReference type="ARBA" id="ARBA00055053"/>
    </source>
</evidence>
<evidence type="ECO:0000256" key="4">
    <source>
        <dbReference type="ARBA" id="ARBA00022741"/>
    </source>
</evidence>
<evidence type="ECO:0000256" key="9">
    <source>
        <dbReference type="ARBA" id="ARBA00061644"/>
    </source>
</evidence>
<evidence type="ECO:0000313" key="14">
    <source>
        <dbReference type="EMBL" id="RBQ20766.1"/>
    </source>
</evidence>
<feature type="domain" description="ABC transmembrane type-1" evidence="13">
    <location>
        <begin position="13"/>
        <end position="294"/>
    </location>
</feature>